<dbReference type="GO" id="GO:0050660">
    <property type="term" value="F:flavin adenine dinucleotide binding"/>
    <property type="evidence" value="ECO:0007669"/>
    <property type="project" value="InterPro"/>
</dbReference>
<evidence type="ECO:0000313" key="2">
    <source>
        <dbReference type="Proteomes" id="UP000024404"/>
    </source>
</evidence>
<dbReference type="InterPro" id="IPR016169">
    <property type="entry name" value="FAD-bd_PCMH_sub2"/>
</dbReference>
<sequence length="121" mass="13307">MTPRTEICALDVDQADVKPHSAVLREEYAETDGLISMIDVTEKLVPNVNSGNKLLNAQSSSYLKIKENLKIELRDPEEDYVTLGGLILSIAGKVLSGGEVVRYKNDVKFIVNDQLSATLTE</sequence>
<dbReference type="Proteomes" id="UP000024404">
    <property type="component" value="Unassembled WGS sequence"/>
</dbReference>
<dbReference type="Gene3D" id="3.30.465.10">
    <property type="match status" value="1"/>
</dbReference>
<proteinExistence type="predicted"/>
<dbReference type="AlphaFoldDB" id="A0A8R1TPR0"/>
<reference evidence="1" key="2">
    <citation type="submission" date="2022-06" db="UniProtKB">
        <authorList>
            <consortium name="EnsemblMetazoa"/>
        </authorList>
    </citation>
    <scope>IDENTIFICATION</scope>
</reference>
<dbReference type="SUPFAM" id="SSF56176">
    <property type="entry name" value="FAD-binding/transporter-associated domain-like"/>
    <property type="match status" value="1"/>
</dbReference>
<dbReference type="EnsemblMetazoa" id="OVOC1802.1">
    <property type="protein sequence ID" value="OVOC1802.1"/>
    <property type="gene ID" value="WBGene00238611"/>
</dbReference>
<reference evidence="2" key="1">
    <citation type="submission" date="2013-10" db="EMBL/GenBank/DDBJ databases">
        <title>Genome sequencing of Onchocerca volvulus.</title>
        <authorList>
            <person name="Cotton J."/>
            <person name="Tsai J."/>
            <person name="Stanley E."/>
            <person name="Tracey A."/>
            <person name="Holroyd N."/>
            <person name="Lustigman S."/>
            <person name="Berriman M."/>
        </authorList>
    </citation>
    <scope>NUCLEOTIDE SEQUENCE</scope>
</reference>
<name>A0A8R1TPR0_ONCVO</name>
<protein>
    <submittedName>
        <fullName evidence="1">CorC_HlyC domain-containing protein</fullName>
    </submittedName>
</protein>
<organism evidence="1 2">
    <name type="scientific">Onchocerca volvulus</name>
    <dbReference type="NCBI Taxonomy" id="6282"/>
    <lineage>
        <taxon>Eukaryota</taxon>
        <taxon>Metazoa</taxon>
        <taxon>Ecdysozoa</taxon>
        <taxon>Nematoda</taxon>
        <taxon>Chromadorea</taxon>
        <taxon>Rhabditida</taxon>
        <taxon>Spirurina</taxon>
        <taxon>Spiruromorpha</taxon>
        <taxon>Filarioidea</taxon>
        <taxon>Onchocercidae</taxon>
        <taxon>Onchocerca</taxon>
    </lineage>
</organism>
<keyword evidence="2" id="KW-1185">Reference proteome</keyword>
<accession>A0A8R1TPR0</accession>
<dbReference type="InterPro" id="IPR036318">
    <property type="entry name" value="FAD-bd_PCMH-like_sf"/>
</dbReference>
<dbReference type="EMBL" id="CMVM020000057">
    <property type="status" value="NOT_ANNOTATED_CDS"/>
    <property type="molecule type" value="Genomic_DNA"/>
</dbReference>
<evidence type="ECO:0000313" key="1">
    <source>
        <dbReference type="EnsemblMetazoa" id="OVOC1802.1"/>
    </source>
</evidence>